<dbReference type="EMBL" id="QLNI01000036">
    <property type="protein sequence ID" value="RAM00903.1"/>
    <property type="molecule type" value="Genomic_DNA"/>
</dbReference>
<dbReference type="OrthoDB" id="9804145at2"/>
<sequence>MIKPKFFIYNSKQLHNLESFSSDAGINVMIINVQAFNARGKDNRRIYEELDDFQIIFVDGLCRTPPSGDPCSHKYTPGL</sequence>
<protein>
    <submittedName>
        <fullName evidence="2">Uncharacterized protein</fullName>
    </submittedName>
</protein>
<organism evidence="2 3">
    <name type="scientific">Desulfobacter hydrogenophilus</name>
    <dbReference type="NCBI Taxonomy" id="2291"/>
    <lineage>
        <taxon>Bacteria</taxon>
        <taxon>Pseudomonadati</taxon>
        <taxon>Thermodesulfobacteriota</taxon>
        <taxon>Desulfobacteria</taxon>
        <taxon>Desulfobacterales</taxon>
        <taxon>Desulfobacteraceae</taxon>
        <taxon>Desulfobacter</taxon>
    </lineage>
</organism>
<gene>
    <name evidence="2" type="ORF">DO021_16715</name>
    <name evidence="1" type="ORF">EYB58_18275</name>
</gene>
<dbReference type="Proteomes" id="UP000248798">
    <property type="component" value="Unassembled WGS sequence"/>
</dbReference>
<dbReference type="Proteomes" id="UP000293902">
    <property type="component" value="Chromosome"/>
</dbReference>
<evidence type="ECO:0000313" key="1">
    <source>
        <dbReference type="EMBL" id="QBH14695.1"/>
    </source>
</evidence>
<evidence type="ECO:0000313" key="3">
    <source>
        <dbReference type="Proteomes" id="UP000248798"/>
    </source>
</evidence>
<name>A0A328FCR3_9BACT</name>
<accession>A0A328FCR3</accession>
<evidence type="ECO:0000313" key="2">
    <source>
        <dbReference type="EMBL" id="RAM00903.1"/>
    </source>
</evidence>
<dbReference type="AlphaFoldDB" id="A0A328FCR3"/>
<reference evidence="2 3" key="1">
    <citation type="submission" date="2018-06" db="EMBL/GenBank/DDBJ databases">
        <title>Complete Genome Sequence of Desulfobacter hydrogenophilus (DSM3380).</title>
        <authorList>
            <person name="Marietou A."/>
            <person name="Schreiber L."/>
            <person name="Marshall I."/>
            <person name="Jorgensen B."/>
        </authorList>
    </citation>
    <scope>NUCLEOTIDE SEQUENCE [LARGE SCALE GENOMIC DNA]</scope>
    <source>
        <strain evidence="2 3">DSM 3380</strain>
    </source>
</reference>
<dbReference type="EMBL" id="CP036313">
    <property type="protein sequence ID" value="QBH14695.1"/>
    <property type="molecule type" value="Genomic_DNA"/>
</dbReference>
<proteinExistence type="predicted"/>
<reference evidence="1 4" key="2">
    <citation type="submission" date="2019-02" db="EMBL/GenBank/DDBJ databases">
        <title>Complete genome sequence of Desulfobacter hydrogenophilus AcRS1.</title>
        <authorList>
            <person name="Marietou A."/>
            <person name="Lund M.B."/>
            <person name="Marshall I.P.G."/>
            <person name="Schreiber L."/>
            <person name="Jorgensen B."/>
        </authorList>
    </citation>
    <scope>NUCLEOTIDE SEQUENCE [LARGE SCALE GENOMIC DNA]</scope>
    <source>
        <strain evidence="1 4">AcRS1</strain>
    </source>
</reference>
<keyword evidence="4" id="KW-1185">Reference proteome</keyword>
<evidence type="ECO:0000313" key="4">
    <source>
        <dbReference type="Proteomes" id="UP000293902"/>
    </source>
</evidence>